<accession>A0A2S2DT14</accession>
<evidence type="ECO:0000313" key="1">
    <source>
        <dbReference type="EMBL" id="AWL08531.1"/>
    </source>
</evidence>
<name>A0A2S2DT14_9BACT</name>
<organism evidence="1 2">
    <name type="scientific">Aquirufa nivalisilvae</name>
    <dbReference type="NCBI Taxonomy" id="2516557"/>
    <lineage>
        <taxon>Bacteria</taxon>
        <taxon>Pseudomonadati</taxon>
        <taxon>Bacteroidota</taxon>
        <taxon>Cytophagia</taxon>
        <taxon>Cytophagales</taxon>
        <taxon>Flectobacillaceae</taxon>
        <taxon>Aquirufa</taxon>
    </lineage>
</organism>
<proteinExistence type="predicted"/>
<protein>
    <recommendedName>
        <fullName evidence="3">DUF2490 domain-containing protein</fullName>
    </recommendedName>
</protein>
<dbReference type="KEGG" id="psez:HME7025_00659"/>
<evidence type="ECO:0000313" key="2">
    <source>
        <dbReference type="Proteomes" id="UP000245468"/>
    </source>
</evidence>
<gene>
    <name evidence="1" type="ORF">HME7025_00659</name>
</gene>
<reference evidence="2" key="1">
    <citation type="submission" date="2018-05" db="EMBL/GenBank/DDBJ databases">
        <title>Pseudarcicella sp. HME7025 Genome sequencing and assembly.</title>
        <authorList>
            <person name="Kim H."/>
            <person name="Kang H."/>
            <person name="Joh K."/>
        </authorList>
    </citation>
    <scope>NUCLEOTIDE SEQUENCE [LARGE SCALE GENOMIC DNA]</scope>
    <source>
        <strain evidence="2">HME7025</strain>
    </source>
</reference>
<sequence length="254" mass="29120">MKRLSYLLLLFLLSSSQIVWGQKFKLETSVGTSHIMWYENQQTIDFATQITFQKPNANKLFFLRLKTYGNTHYSPVDLANYSFIEPQNAPANLNDLESAYRGGEAELGLKWLHKAKKTDPFFYPMVSFYSKSLARRISTPSYKYIEEEKYSLHGITAGFGLKIPGKNDFALSAQVFEPIIREVTLFGRYVGVPFQTLSSENDFSFKGKLEYKRQQIGATFMYELLNLGSSSNPNSKSIPASKVHFLSAYLTYYF</sequence>
<dbReference type="RefSeq" id="WP_109322279.1">
    <property type="nucleotide sequence ID" value="NZ_CP029346.1"/>
</dbReference>
<dbReference type="Proteomes" id="UP000245468">
    <property type="component" value="Chromosome"/>
</dbReference>
<dbReference type="AlphaFoldDB" id="A0A2S2DT14"/>
<dbReference type="OrthoDB" id="958488at2"/>
<keyword evidence="2" id="KW-1185">Reference proteome</keyword>
<dbReference type="EMBL" id="CP029346">
    <property type="protein sequence ID" value="AWL08531.1"/>
    <property type="molecule type" value="Genomic_DNA"/>
</dbReference>
<evidence type="ECO:0008006" key="3">
    <source>
        <dbReference type="Google" id="ProtNLM"/>
    </source>
</evidence>